<reference evidence="1" key="1">
    <citation type="submission" date="2022-08" db="EMBL/GenBank/DDBJ databases">
        <authorList>
            <consortium name="DOE Joint Genome Institute"/>
            <person name="Min B."/>
            <person name="Riley R."/>
            <person name="Sierra-Patev S."/>
            <person name="Naranjo-Ortiz M."/>
            <person name="Looney B."/>
            <person name="Konkel Z."/>
            <person name="Slot J.C."/>
            <person name="Sakamoto Y."/>
            <person name="Steenwyk J.L."/>
            <person name="Rokas A."/>
            <person name="Carro J."/>
            <person name="Camarero S."/>
            <person name="Ferreira P."/>
            <person name="Molpeceres G."/>
            <person name="Ruiz-Duenas F.J."/>
            <person name="Serrano A."/>
            <person name="Henrissat B."/>
            <person name="Drula E."/>
            <person name="Hughes K.W."/>
            <person name="Mata J.L."/>
            <person name="Ishikawa N.K."/>
            <person name="Vargas-Isla R."/>
            <person name="Ushijima S."/>
            <person name="Smith C.A."/>
            <person name="Ahrendt S."/>
            <person name="Andreopoulos W."/>
            <person name="He G."/>
            <person name="Labutti K."/>
            <person name="Lipzen A."/>
            <person name="Ng V."/>
            <person name="Sandor L."/>
            <person name="Barry K."/>
            <person name="Martinez A.T."/>
            <person name="Xiao Y."/>
            <person name="Gibbons J.G."/>
            <person name="Terashima K."/>
            <person name="Hibbett D.S."/>
            <person name="Grigoriev I.V."/>
        </authorList>
    </citation>
    <scope>NUCLEOTIDE SEQUENCE</scope>
    <source>
        <strain evidence="1">TFB9207</strain>
    </source>
</reference>
<evidence type="ECO:0000313" key="1">
    <source>
        <dbReference type="EMBL" id="KAJ3832886.1"/>
    </source>
</evidence>
<dbReference type="InterPro" id="IPR032675">
    <property type="entry name" value="LRR_dom_sf"/>
</dbReference>
<dbReference type="Proteomes" id="UP001163846">
    <property type="component" value="Unassembled WGS sequence"/>
</dbReference>
<sequence length="456" mass="51561">MQAASDHPELAMARSDLQRSLHGLDSQRPSIFPIRLLSTEVLQLVFLFAVSHQPHEFATYIKRSAPPRRKQSWAGALSLSWVCSLWRRTALSCPAIWCSIHMDAGLLKTENTVTHAGFAEFVEECLRRSGSYLPLAIGLNLNGNETWLQLRKQDVHHAEILKAFSHIADYAGRLRRFNITSNLPRTCEQFTDIVAAKMAARPPPTGSTTTAPSLPYLEEIEFECFGPQNRSLFHDETQFQQLFTPCPSLRFLRISSLCSTDIFDLRNLLFLRVSNYVGFSFGSLLVQCPRLKYLGVDYFDSAPTSDPASTSPDLLFPSIVYHHLTRLCLTKIGEYFPLGVWTNVCLPNLIQLGVAFHLEPYEEDDEGFELPSRYFEGANALEELKVMCIHSGCLLQKIWVGIETHGASLPRRMHSILREFPRSQSPAFSTEMSEEPDGIECEAYLEYLDESSVRSC</sequence>
<comment type="caution">
    <text evidence="1">The sequence shown here is derived from an EMBL/GenBank/DDBJ whole genome shotgun (WGS) entry which is preliminary data.</text>
</comment>
<protein>
    <recommendedName>
        <fullName evidence="3">F-box domain-containing protein</fullName>
    </recommendedName>
</protein>
<proteinExistence type="predicted"/>
<dbReference type="AlphaFoldDB" id="A0AA38NYD6"/>
<accession>A0AA38NYD6</accession>
<dbReference type="Gene3D" id="3.80.10.10">
    <property type="entry name" value="Ribonuclease Inhibitor"/>
    <property type="match status" value="1"/>
</dbReference>
<organism evidence="1 2">
    <name type="scientific">Lentinula raphanica</name>
    <dbReference type="NCBI Taxonomy" id="153919"/>
    <lineage>
        <taxon>Eukaryota</taxon>
        <taxon>Fungi</taxon>
        <taxon>Dikarya</taxon>
        <taxon>Basidiomycota</taxon>
        <taxon>Agaricomycotina</taxon>
        <taxon>Agaricomycetes</taxon>
        <taxon>Agaricomycetidae</taxon>
        <taxon>Agaricales</taxon>
        <taxon>Marasmiineae</taxon>
        <taxon>Omphalotaceae</taxon>
        <taxon>Lentinula</taxon>
    </lineage>
</organism>
<name>A0AA38NYD6_9AGAR</name>
<keyword evidence="2" id="KW-1185">Reference proteome</keyword>
<dbReference type="EMBL" id="MU806825">
    <property type="protein sequence ID" value="KAJ3832886.1"/>
    <property type="molecule type" value="Genomic_DNA"/>
</dbReference>
<evidence type="ECO:0000313" key="2">
    <source>
        <dbReference type="Proteomes" id="UP001163846"/>
    </source>
</evidence>
<dbReference type="SUPFAM" id="SSF52047">
    <property type="entry name" value="RNI-like"/>
    <property type="match status" value="1"/>
</dbReference>
<gene>
    <name evidence="1" type="ORF">F5878DRAFT_666153</name>
</gene>
<evidence type="ECO:0008006" key="3">
    <source>
        <dbReference type="Google" id="ProtNLM"/>
    </source>
</evidence>